<evidence type="ECO:0000313" key="2">
    <source>
        <dbReference type="Proteomes" id="UP001165069"/>
    </source>
</evidence>
<sequence length="332" mass="36281">MRRAAWIGLGLAPLVGLVGFVGWKTRSVARELVDPPFYRAQPLARVEGTYRELAKGQDGDPGGTWSSEEVEGLQLWRLARPTPSPGVVLLLHGFGDDRWGTSPALKWFPRLDAAIFTYRRRDDAMRHGGPVPPVTFGVVESRDVIRVVHHLEASGLSRRRILLLGRSLGASVGLLALADLEREGKGPLAGIIWEGAPASSRSFAERLVRGPEDRWWHVLAPPIGAMAAFAAGRMGGYAPEETDLVRRIGDLRLATPSLCFLATQDRLAPPAVQRIVAAHFREGRMIEVPTWHLHCSDVLGAAYTGAIGNAVDTWFPKTTDMEKGPEGPQSMR</sequence>
<organism evidence="1 2">
    <name type="scientific">Geothrix limicola</name>
    <dbReference type="NCBI Taxonomy" id="2927978"/>
    <lineage>
        <taxon>Bacteria</taxon>
        <taxon>Pseudomonadati</taxon>
        <taxon>Acidobacteriota</taxon>
        <taxon>Holophagae</taxon>
        <taxon>Holophagales</taxon>
        <taxon>Holophagaceae</taxon>
        <taxon>Geothrix</taxon>
    </lineage>
</organism>
<proteinExistence type="predicted"/>
<protein>
    <recommendedName>
        <fullName evidence="3">AB hydrolase-1 domain-containing protein</fullName>
    </recommendedName>
</protein>
<dbReference type="SUPFAM" id="SSF53474">
    <property type="entry name" value="alpha/beta-Hydrolases"/>
    <property type="match status" value="1"/>
</dbReference>
<evidence type="ECO:0008006" key="3">
    <source>
        <dbReference type="Google" id="ProtNLM"/>
    </source>
</evidence>
<keyword evidence="2" id="KW-1185">Reference proteome</keyword>
<reference evidence="1 2" key="1">
    <citation type="journal article" date="2023" name="Antonie Van Leeuwenhoek">
        <title>Mesoterricola silvestris gen. nov., sp. nov., Mesoterricola sediminis sp. nov., Geothrix oryzae sp. nov., Geothrix edaphica sp. nov., Geothrix rubra sp. nov., and Geothrix limicola sp. nov., six novel members of Acidobacteriota isolated from soils.</title>
        <authorList>
            <person name="Itoh H."/>
            <person name="Sugisawa Y."/>
            <person name="Mise K."/>
            <person name="Xu Z."/>
            <person name="Kuniyasu M."/>
            <person name="Ushijima N."/>
            <person name="Kawano K."/>
            <person name="Kobayashi E."/>
            <person name="Shiratori Y."/>
            <person name="Masuda Y."/>
            <person name="Senoo K."/>
        </authorList>
    </citation>
    <scope>NUCLEOTIDE SEQUENCE [LARGE SCALE GENOMIC DNA]</scope>
    <source>
        <strain evidence="1 2">Red804</strain>
    </source>
</reference>
<evidence type="ECO:0000313" key="1">
    <source>
        <dbReference type="EMBL" id="GLH72419.1"/>
    </source>
</evidence>
<accession>A0ABQ5QEF3</accession>
<dbReference type="EMBL" id="BSDE01000001">
    <property type="protein sequence ID" value="GLH72419.1"/>
    <property type="molecule type" value="Genomic_DNA"/>
</dbReference>
<dbReference type="RefSeq" id="WP_285570973.1">
    <property type="nucleotide sequence ID" value="NZ_BSDE01000001.1"/>
</dbReference>
<name>A0ABQ5QEF3_9BACT</name>
<dbReference type="Gene3D" id="3.40.50.1820">
    <property type="entry name" value="alpha/beta hydrolase"/>
    <property type="match status" value="1"/>
</dbReference>
<dbReference type="Proteomes" id="UP001165069">
    <property type="component" value="Unassembled WGS sequence"/>
</dbReference>
<dbReference type="InterPro" id="IPR029058">
    <property type="entry name" value="AB_hydrolase_fold"/>
</dbReference>
<comment type="caution">
    <text evidence="1">The sequence shown here is derived from an EMBL/GenBank/DDBJ whole genome shotgun (WGS) entry which is preliminary data.</text>
</comment>
<gene>
    <name evidence="1" type="ORF">GETHLI_09210</name>
</gene>